<keyword evidence="4" id="KW-1185">Reference proteome</keyword>
<sequence length="1415" mass="159907">MLYSLPGFVSLLLASVSYLSHQALAAEENLCRVVLAESSIPEAGLGVYALQDYDLGDPIGPASIAIPWIDNVHIFNNNNNNNTTITESQHHHHQKSLLNYFLLDAAGIGGFGEAMNVSLFIPGLASLVQHHTYLDNVMISGTVAVLGSKKNKAASSADRHVSVMAGSETAYYNVQLTAKKSITKGQELFLYPPSKHLESKHPKRQAYQMAEDLVQKLGDYYNDSNDNMSITPAQWTDLLYRIRMDVMEDSETAQLLPKSLYELKLAIANNSEGLVQSRLQSRSVDWIAKHGSCLDNIGMVENNGASSLAANTPTDNKETTQRSAIATRFLPKGSVIVETPMVPIDPELMKMKPNHDKNHADSNNNTRQLLWNYCFGHRHATTQLLLCPTTAAAMMNHPHSHSYHDDNESSFLLSNKKSPNVGLRWKEPNAMLHGSLQDFWLTAVNRKNLLVMEFVALRDIAEHEELLLDYGSEWQEAYQSHVNENTSTKSSITMLSTHNDQGIQTENYSNQPKELVTECFVYPQLKADAQLGDWQDFYDSNQMMIHRKTWPLELQKLYPKEDEFASWYPCKVVEDSLNGSNGSNGDDSYSVLIFAQHLHDETVVRRFRGFPKDRLRLVSAPYHSDQHLPWAFRQLISIPDEIFPLRWRNDYKPASSWNLGVVEDGYLTDRSKLEEQQQAYERALREVDCGLYMGVSNIPNSGYGMYAGADIPFSQLVVGSTIPEVPVDNYKESHWPGTEYVWNSFGLAENPESPSVLRGLFGSIANSHNGVINMVSPKIQNSPYDPMLDRRKDPGAGAFSPYVENTFLSGYPIKAGEELFVTYGEHWFRNRKEYDTVPLLQHFRRADNILASILSMMTLEGASLFHADFAFRANQDKFNISFHGQLQDVLGFCQMDGIKGQLDTTGASKVINLSRKNDRMNRMPSSIIARMDPKDIPHESYEGISYDAEEFGFSTMSGASAELPCRVLASDASTGLFEVLVFFADNDKRQLLRYPSFDANRLEFRIPPNKGGLSSLLGLLRNHFLKELDDVGLTTESFRRFKTALSNIDSVQDITTVLNRNGTAMATTKRRSKEWLEDNGICLDHVYVNRSTITNAGNGAFARRPLTKNTIIIGSPMLATSRDHKLLTMVTNASRKSLILNYHYGHKDSSVLFFPNSHAIAINHNSPSMPNGKPANARVQFSTKDKKSRYLVHRPLRDIEREKYSSLVMEVVAIRDIAPDEEIFVDYGKEWEAAWNEHVQSWKDPCQNANHPCYKSSISIWKMNQDKFNIQYHAWSEDHLTYCTIPQAEYEGKKDVKKVVLHLGDSYLGVPWDHDGFQVSSYRDNSGDRVFPCLVIESDEGNSKMQVAIFDNDSSTNGSNESATLVLRHWKYFSHSWVSFRPRQFKGDSMNPLAFRHEIGTPNDVFPEHWKDLLE</sequence>
<dbReference type="Gene3D" id="2.170.270.10">
    <property type="entry name" value="SET domain"/>
    <property type="match status" value="3"/>
</dbReference>
<dbReference type="InterPro" id="IPR046341">
    <property type="entry name" value="SET_dom_sf"/>
</dbReference>
<organism evidence="3 4">
    <name type="scientific">Cylindrotheca closterium</name>
    <dbReference type="NCBI Taxonomy" id="2856"/>
    <lineage>
        <taxon>Eukaryota</taxon>
        <taxon>Sar</taxon>
        <taxon>Stramenopiles</taxon>
        <taxon>Ochrophyta</taxon>
        <taxon>Bacillariophyta</taxon>
        <taxon>Bacillariophyceae</taxon>
        <taxon>Bacillariophycidae</taxon>
        <taxon>Bacillariales</taxon>
        <taxon>Bacillariaceae</taxon>
        <taxon>Cylindrotheca</taxon>
    </lineage>
</organism>
<keyword evidence="1" id="KW-0732">Signal</keyword>
<evidence type="ECO:0000313" key="3">
    <source>
        <dbReference type="EMBL" id="CAJ1970481.1"/>
    </source>
</evidence>
<dbReference type="Proteomes" id="UP001295423">
    <property type="component" value="Unassembled WGS sequence"/>
</dbReference>
<evidence type="ECO:0000313" key="4">
    <source>
        <dbReference type="Proteomes" id="UP001295423"/>
    </source>
</evidence>
<dbReference type="PROSITE" id="PS50280">
    <property type="entry name" value="SET"/>
    <property type="match status" value="3"/>
</dbReference>
<accession>A0AAD2JQ98</accession>
<dbReference type="Pfam" id="PF00856">
    <property type="entry name" value="SET"/>
    <property type="match status" value="2"/>
</dbReference>
<evidence type="ECO:0000259" key="2">
    <source>
        <dbReference type="PROSITE" id="PS50280"/>
    </source>
</evidence>
<dbReference type="SUPFAM" id="SSF82199">
    <property type="entry name" value="SET domain"/>
    <property type="match status" value="2"/>
</dbReference>
<comment type="caution">
    <text evidence="3">The sequence shown here is derived from an EMBL/GenBank/DDBJ whole genome shotgun (WGS) entry which is preliminary data.</text>
</comment>
<protein>
    <recommendedName>
        <fullName evidence="2">SET domain-containing protein</fullName>
    </recommendedName>
</protein>
<proteinExistence type="predicted"/>
<evidence type="ECO:0000256" key="1">
    <source>
        <dbReference type="SAM" id="SignalP"/>
    </source>
</evidence>
<feature type="domain" description="SET" evidence="2">
    <location>
        <begin position="1084"/>
        <end position="1228"/>
    </location>
</feature>
<name>A0AAD2JQ98_9STRA</name>
<reference evidence="3" key="1">
    <citation type="submission" date="2023-08" db="EMBL/GenBank/DDBJ databases">
        <authorList>
            <person name="Audoor S."/>
            <person name="Bilcke G."/>
        </authorList>
    </citation>
    <scope>NUCLEOTIDE SEQUENCE</scope>
</reference>
<feature type="domain" description="SET" evidence="2">
    <location>
        <begin position="689"/>
        <end position="824"/>
    </location>
</feature>
<feature type="chain" id="PRO_5042051435" description="SET domain-containing protein" evidence="1">
    <location>
        <begin position="26"/>
        <end position="1415"/>
    </location>
</feature>
<dbReference type="EMBL" id="CAKOGP040002524">
    <property type="protein sequence ID" value="CAJ1970481.1"/>
    <property type="molecule type" value="Genomic_DNA"/>
</dbReference>
<feature type="signal peptide" evidence="1">
    <location>
        <begin position="1"/>
        <end position="25"/>
    </location>
</feature>
<feature type="domain" description="SET" evidence="2">
    <location>
        <begin position="31"/>
        <end position="471"/>
    </location>
</feature>
<dbReference type="InterPro" id="IPR001214">
    <property type="entry name" value="SET_dom"/>
</dbReference>
<gene>
    <name evidence="3" type="ORF">CYCCA115_LOCUS24497</name>
</gene>